<dbReference type="PANTHER" id="PTHR11265">
    <property type="entry name" value="S-ADENOSYL-METHYLTRANSFERASE MRAW"/>
    <property type="match status" value="1"/>
</dbReference>
<proteinExistence type="inferred from homology"/>
<dbReference type="AlphaFoldDB" id="A0A7R8WAE7"/>
<feature type="region of interest" description="Disordered" evidence="5">
    <location>
        <begin position="283"/>
        <end position="327"/>
    </location>
</feature>
<keyword evidence="3" id="KW-0808">Transferase</keyword>
<keyword evidence="2" id="KW-0489">Methyltransferase</keyword>
<dbReference type="InterPro" id="IPR023397">
    <property type="entry name" value="SAM-dep_MeTrfase_MraW_recog"/>
</dbReference>
<protein>
    <submittedName>
        <fullName evidence="6">Uncharacterized protein</fullName>
    </submittedName>
</protein>
<feature type="compositionally biased region" description="Basic and acidic residues" evidence="5">
    <location>
        <begin position="296"/>
        <end position="307"/>
    </location>
</feature>
<dbReference type="InterPro" id="IPR002903">
    <property type="entry name" value="RsmH"/>
</dbReference>
<reference evidence="6" key="1">
    <citation type="submission" date="2020-11" db="EMBL/GenBank/DDBJ databases">
        <authorList>
            <person name="Tran Van P."/>
        </authorList>
    </citation>
    <scope>NUCLEOTIDE SEQUENCE</scope>
</reference>
<feature type="compositionally biased region" description="Polar residues" evidence="5">
    <location>
        <begin position="315"/>
        <end position="327"/>
    </location>
</feature>
<dbReference type="SUPFAM" id="SSF53335">
    <property type="entry name" value="S-adenosyl-L-methionine-dependent methyltransferases"/>
    <property type="match status" value="1"/>
</dbReference>
<organism evidence="6">
    <name type="scientific">Cyprideis torosa</name>
    <dbReference type="NCBI Taxonomy" id="163714"/>
    <lineage>
        <taxon>Eukaryota</taxon>
        <taxon>Metazoa</taxon>
        <taxon>Ecdysozoa</taxon>
        <taxon>Arthropoda</taxon>
        <taxon>Crustacea</taxon>
        <taxon>Oligostraca</taxon>
        <taxon>Ostracoda</taxon>
        <taxon>Podocopa</taxon>
        <taxon>Podocopida</taxon>
        <taxon>Cytherocopina</taxon>
        <taxon>Cytheroidea</taxon>
        <taxon>Cytherideidae</taxon>
        <taxon>Cyprideis</taxon>
    </lineage>
</organism>
<dbReference type="PANTHER" id="PTHR11265:SF0">
    <property type="entry name" value="12S RRNA N4-METHYLCYTIDINE METHYLTRANSFERASE"/>
    <property type="match status" value="1"/>
</dbReference>
<dbReference type="Gene3D" id="3.40.50.150">
    <property type="entry name" value="Vaccinia Virus protein VP39"/>
    <property type="match status" value="2"/>
</dbReference>
<dbReference type="EMBL" id="OB660554">
    <property type="protein sequence ID" value="CAD7225333.1"/>
    <property type="molecule type" value="Genomic_DNA"/>
</dbReference>
<evidence type="ECO:0000256" key="3">
    <source>
        <dbReference type="ARBA" id="ARBA00022679"/>
    </source>
</evidence>
<dbReference type="Pfam" id="PF01795">
    <property type="entry name" value="Methyltransf_5"/>
    <property type="match status" value="2"/>
</dbReference>
<sequence>MFTFCVLRRTSLKLFRRIEGYHCQPSIRHFTKVVEDSDQNTEVDLVFDDNAAFSHTPVMANEVTEFLCGQVESENVSPTFLDMTYGNGGHSKRILEAIPQAKIIALDRDPVSIQRARSHAELDQRILPILAKFSTATKALLEVGIDRSSLDGVIIDAGCSSMQLEDAARGFSVVRDGPLDMRMDGSASEVESLTAADVVRHAEEHHLPGGRIAILSFHSGEDTIVKRMLQGTDLFIPQGRNLPQWLKSSTLSWTTAEFLGTYVSSPWITNKKVIVPREEEIKENPRARSAKMRIAIRRDPQSEKHESSAFLSLPTKASDNTQSEAVR</sequence>
<evidence type="ECO:0000256" key="2">
    <source>
        <dbReference type="ARBA" id="ARBA00022603"/>
    </source>
</evidence>
<keyword evidence="4" id="KW-0949">S-adenosyl-L-methionine</keyword>
<dbReference type="GO" id="GO:0071424">
    <property type="term" value="F:rRNA (cytosine-N4-)-methyltransferase activity"/>
    <property type="evidence" value="ECO:0007669"/>
    <property type="project" value="TreeGrafter"/>
</dbReference>
<dbReference type="InterPro" id="IPR029063">
    <property type="entry name" value="SAM-dependent_MTases_sf"/>
</dbReference>
<evidence type="ECO:0000313" key="6">
    <source>
        <dbReference type="EMBL" id="CAD7225333.1"/>
    </source>
</evidence>
<comment type="similarity">
    <text evidence="1">Belongs to the methyltransferase superfamily. RsmH family.</text>
</comment>
<dbReference type="Gene3D" id="1.10.150.170">
    <property type="entry name" value="Putative methyltransferase TM0872, insert domain"/>
    <property type="match status" value="1"/>
</dbReference>
<dbReference type="GO" id="GO:0070475">
    <property type="term" value="P:rRNA base methylation"/>
    <property type="evidence" value="ECO:0007669"/>
    <property type="project" value="TreeGrafter"/>
</dbReference>
<accession>A0A7R8WAE7</accession>
<evidence type="ECO:0000256" key="1">
    <source>
        <dbReference type="ARBA" id="ARBA00010396"/>
    </source>
</evidence>
<dbReference type="OrthoDB" id="6356893at2759"/>
<evidence type="ECO:0000256" key="4">
    <source>
        <dbReference type="ARBA" id="ARBA00022691"/>
    </source>
</evidence>
<name>A0A7R8WAE7_9CRUS</name>
<evidence type="ECO:0000256" key="5">
    <source>
        <dbReference type="SAM" id="MobiDB-lite"/>
    </source>
</evidence>
<gene>
    <name evidence="6" type="ORF">CTOB1V02_LOCUS3278</name>
</gene>